<reference evidence="2" key="2">
    <citation type="submission" date="2021-09" db="EMBL/GenBank/DDBJ databases">
        <authorList>
            <person name="Jia N."/>
            <person name="Wang J."/>
            <person name="Shi W."/>
            <person name="Du L."/>
            <person name="Sun Y."/>
            <person name="Zhan W."/>
            <person name="Jiang J."/>
            <person name="Wang Q."/>
            <person name="Zhang B."/>
            <person name="Ji P."/>
            <person name="Sakyi L.B."/>
            <person name="Cui X."/>
            <person name="Yuan T."/>
            <person name="Jiang B."/>
            <person name="Yang W."/>
            <person name="Lam T.T.-Y."/>
            <person name="Chang Q."/>
            <person name="Ding S."/>
            <person name="Wang X."/>
            <person name="Zhu J."/>
            <person name="Ruan X."/>
            <person name="Zhao L."/>
            <person name="Wei J."/>
            <person name="Que T."/>
            <person name="Du C."/>
            <person name="Cheng J."/>
            <person name="Dai P."/>
            <person name="Han X."/>
            <person name="Huang E."/>
            <person name="Gao Y."/>
            <person name="Liu J."/>
            <person name="Shao H."/>
            <person name="Ye R."/>
            <person name="Li L."/>
            <person name="Wei W."/>
            <person name="Wang X."/>
            <person name="Wang C."/>
            <person name="Huo Q."/>
            <person name="Li W."/>
            <person name="Guo W."/>
            <person name="Chen H."/>
            <person name="Chen S."/>
            <person name="Zhou L."/>
            <person name="Zhou L."/>
            <person name="Ni X."/>
            <person name="Tian J."/>
            <person name="Zhou Y."/>
            <person name="Sheng Y."/>
            <person name="Liu T."/>
            <person name="Pan Y."/>
            <person name="Xia L."/>
            <person name="Li J."/>
            <person name="Zhao F."/>
            <person name="Cao W."/>
        </authorList>
    </citation>
    <scope>NUCLEOTIDE SEQUENCE</scope>
    <source>
        <strain evidence="2">Rsan-2018</strain>
        <tissue evidence="2">Larvae</tissue>
    </source>
</reference>
<evidence type="ECO:0000313" key="3">
    <source>
        <dbReference type="Proteomes" id="UP000821837"/>
    </source>
</evidence>
<comment type="caution">
    <text evidence="2">The sequence shown here is derived from an EMBL/GenBank/DDBJ whole genome shotgun (WGS) entry which is preliminary data.</text>
</comment>
<dbReference type="SUPFAM" id="SSF52047">
    <property type="entry name" value="RNI-like"/>
    <property type="match status" value="2"/>
</dbReference>
<feature type="compositionally biased region" description="Basic and acidic residues" evidence="1">
    <location>
        <begin position="1"/>
        <end position="16"/>
    </location>
</feature>
<dbReference type="InterPro" id="IPR032675">
    <property type="entry name" value="LRR_dom_sf"/>
</dbReference>
<dbReference type="Proteomes" id="UP000821837">
    <property type="component" value="Unassembled WGS sequence"/>
</dbReference>
<name>A0A9D4PIX4_RHISA</name>
<sequence length="712" mass="81039">MPKRKLDTTDTRDGSPKRPSAPASDSVVANSYFSDSSLNYRAPCTSGEGRMCDIFRDLRIWNEFLWPVGLELREYCPAELSLLEMRDGHVASEVPQRKQDAATLFQHLLTYHRCLISLELNGCIFTDHYQLICDALSQSPSLRELKLCLPSINTRALQKFTAALPLQNHLEQLECRLPRLDQTFCEGLSEFLGSTVSLTTFTLNVPVLMAHEGRILFQGLKRNATITTFSLKTHMKPYLNSHGNEFAEYLRDNQTLRTLILSTKQPIDHVEQRLIMHSLFRTTTLSEVKLVGFTMDDHNSGLVALLLRKNQSLRKFRMVKCSLYSDGYPPKSVNTHFWPAAVRENKTLEKLTMELSCFNLEQCRSLFEALKYNTTLKNITVERIRPEDAVEICRAMRETGVRERFFLGNPFTVQDPGATLTECRDLSSLDIDSRVLSEFDRFRTALRLLPSCAHVTSLSLVEREELFGNNVTNGLIAQYIAGTTVLRELTLTFVSRIWDPVDRVERALVQALSVNRSIRRLYINGLCFDESETQLLAETLQSTRTLHDLSFYPEDQQSTVSLVQKLSPNFSTNYTLLGLHVHRHEAVHCDLFTIDDVLGRNASLVSRAAQFVSGRRRRYLAAAAELVHSNSGLVELIRDVTCVNEDEVLSQIRNSLKSYSELDDFMRLAGVVKCGVTCHVRDDGEKQLADIGRDCWLCIRQYLKMGDILDEQ</sequence>
<dbReference type="PANTHER" id="PTHR47679:SF2">
    <property type="entry name" value="C-TERMINAL OF ROC (COR) DOMAIN-CONTAINING PROTEIN"/>
    <property type="match status" value="1"/>
</dbReference>
<dbReference type="PANTHER" id="PTHR47679">
    <property type="entry name" value="PROTEIN TORNADO 1"/>
    <property type="match status" value="1"/>
</dbReference>
<dbReference type="VEuPathDB" id="VectorBase:RSAN_026715"/>
<dbReference type="Gene3D" id="3.80.10.10">
    <property type="entry name" value="Ribonuclease Inhibitor"/>
    <property type="match status" value="2"/>
</dbReference>
<gene>
    <name evidence="2" type="ORF">HPB52_009884</name>
</gene>
<protein>
    <recommendedName>
        <fullName evidence="4">Nlr family card domain protein</fullName>
    </recommendedName>
</protein>
<evidence type="ECO:0008006" key="4">
    <source>
        <dbReference type="Google" id="ProtNLM"/>
    </source>
</evidence>
<proteinExistence type="predicted"/>
<evidence type="ECO:0000313" key="2">
    <source>
        <dbReference type="EMBL" id="KAH7943679.1"/>
    </source>
</evidence>
<reference evidence="2" key="1">
    <citation type="journal article" date="2020" name="Cell">
        <title>Large-Scale Comparative Analyses of Tick Genomes Elucidate Their Genetic Diversity and Vector Capacities.</title>
        <authorList>
            <consortium name="Tick Genome and Microbiome Consortium (TIGMIC)"/>
            <person name="Jia N."/>
            <person name="Wang J."/>
            <person name="Shi W."/>
            <person name="Du L."/>
            <person name="Sun Y."/>
            <person name="Zhan W."/>
            <person name="Jiang J.F."/>
            <person name="Wang Q."/>
            <person name="Zhang B."/>
            <person name="Ji P."/>
            <person name="Bell-Sakyi L."/>
            <person name="Cui X.M."/>
            <person name="Yuan T.T."/>
            <person name="Jiang B.G."/>
            <person name="Yang W.F."/>
            <person name="Lam T.T."/>
            <person name="Chang Q.C."/>
            <person name="Ding S.J."/>
            <person name="Wang X.J."/>
            <person name="Zhu J.G."/>
            <person name="Ruan X.D."/>
            <person name="Zhao L."/>
            <person name="Wei J.T."/>
            <person name="Ye R.Z."/>
            <person name="Que T.C."/>
            <person name="Du C.H."/>
            <person name="Zhou Y.H."/>
            <person name="Cheng J.X."/>
            <person name="Dai P.F."/>
            <person name="Guo W.B."/>
            <person name="Han X.H."/>
            <person name="Huang E.J."/>
            <person name="Li L.F."/>
            <person name="Wei W."/>
            <person name="Gao Y.C."/>
            <person name="Liu J.Z."/>
            <person name="Shao H.Z."/>
            <person name="Wang X."/>
            <person name="Wang C.C."/>
            <person name="Yang T.C."/>
            <person name="Huo Q.B."/>
            <person name="Li W."/>
            <person name="Chen H.Y."/>
            <person name="Chen S.E."/>
            <person name="Zhou L.G."/>
            <person name="Ni X.B."/>
            <person name="Tian J.H."/>
            <person name="Sheng Y."/>
            <person name="Liu T."/>
            <person name="Pan Y.S."/>
            <person name="Xia L.Y."/>
            <person name="Li J."/>
            <person name="Zhao F."/>
            <person name="Cao W.C."/>
        </authorList>
    </citation>
    <scope>NUCLEOTIDE SEQUENCE</scope>
    <source>
        <strain evidence="2">Rsan-2018</strain>
    </source>
</reference>
<accession>A0A9D4PIX4</accession>
<organism evidence="2 3">
    <name type="scientific">Rhipicephalus sanguineus</name>
    <name type="common">Brown dog tick</name>
    <name type="synonym">Ixodes sanguineus</name>
    <dbReference type="NCBI Taxonomy" id="34632"/>
    <lineage>
        <taxon>Eukaryota</taxon>
        <taxon>Metazoa</taxon>
        <taxon>Ecdysozoa</taxon>
        <taxon>Arthropoda</taxon>
        <taxon>Chelicerata</taxon>
        <taxon>Arachnida</taxon>
        <taxon>Acari</taxon>
        <taxon>Parasitiformes</taxon>
        <taxon>Ixodida</taxon>
        <taxon>Ixodoidea</taxon>
        <taxon>Ixodidae</taxon>
        <taxon>Rhipicephalinae</taxon>
        <taxon>Rhipicephalus</taxon>
        <taxon>Rhipicephalus</taxon>
    </lineage>
</organism>
<evidence type="ECO:0000256" key="1">
    <source>
        <dbReference type="SAM" id="MobiDB-lite"/>
    </source>
</evidence>
<feature type="region of interest" description="Disordered" evidence="1">
    <location>
        <begin position="1"/>
        <end position="26"/>
    </location>
</feature>
<dbReference type="EMBL" id="JABSTV010001253">
    <property type="protein sequence ID" value="KAH7943679.1"/>
    <property type="molecule type" value="Genomic_DNA"/>
</dbReference>
<dbReference type="AlphaFoldDB" id="A0A9D4PIX4"/>
<keyword evidence="3" id="KW-1185">Reference proteome</keyword>